<keyword evidence="4" id="KW-0904">Protein phosphatase</keyword>
<feature type="active site" evidence="5">
    <location>
        <position position="24"/>
    </location>
</feature>
<dbReference type="InterPro" id="IPR017867">
    <property type="entry name" value="Tyr_phospatase_low_mol_wt"/>
</dbReference>
<accession>A0A934QEX1</accession>
<feature type="active site" description="Proton donor" evidence="5">
    <location>
        <position position="134"/>
    </location>
</feature>
<dbReference type="Proteomes" id="UP000618733">
    <property type="component" value="Unassembled WGS sequence"/>
</dbReference>
<dbReference type="PANTHER" id="PTHR11717:SF7">
    <property type="entry name" value="LOW MOLECULAR WEIGHT PHOSPHOTYROSINE PROTEIN PHOSPHATASE"/>
    <property type="match status" value="1"/>
</dbReference>
<evidence type="ECO:0000256" key="4">
    <source>
        <dbReference type="ARBA" id="ARBA00022912"/>
    </source>
</evidence>
<evidence type="ECO:0000256" key="1">
    <source>
        <dbReference type="ARBA" id="ARBA00011063"/>
    </source>
</evidence>
<dbReference type="Pfam" id="PF01451">
    <property type="entry name" value="LMWPc"/>
    <property type="match status" value="1"/>
</dbReference>
<dbReference type="CDD" id="cd16343">
    <property type="entry name" value="LMWPTP"/>
    <property type="match status" value="1"/>
</dbReference>
<dbReference type="EC" id="3.1.3.48" evidence="2"/>
<dbReference type="Gene3D" id="3.40.50.2300">
    <property type="match status" value="1"/>
</dbReference>
<organism evidence="7 8">
    <name type="scientific">Leucobacter edaphi</name>
    <dbReference type="NCBI Taxonomy" id="2796472"/>
    <lineage>
        <taxon>Bacteria</taxon>
        <taxon>Bacillati</taxon>
        <taxon>Actinomycetota</taxon>
        <taxon>Actinomycetes</taxon>
        <taxon>Micrococcales</taxon>
        <taxon>Microbacteriaceae</taxon>
        <taxon>Leucobacter</taxon>
    </lineage>
</organism>
<comment type="similarity">
    <text evidence="1">Belongs to the low molecular weight phosphotyrosine protein phosphatase family.</text>
</comment>
<dbReference type="PRINTS" id="PR00719">
    <property type="entry name" value="LMWPTPASE"/>
</dbReference>
<evidence type="ECO:0000256" key="2">
    <source>
        <dbReference type="ARBA" id="ARBA00013064"/>
    </source>
</evidence>
<comment type="caution">
    <text evidence="7">The sequence shown here is derived from an EMBL/GenBank/DDBJ whole genome shotgun (WGS) entry which is preliminary data.</text>
</comment>
<protein>
    <recommendedName>
        <fullName evidence="2">protein-tyrosine-phosphatase</fullName>
        <ecNumber evidence="2">3.1.3.48</ecNumber>
    </recommendedName>
</protein>
<dbReference type="InterPro" id="IPR036196">
    <property type="entry name" value="Ptyr_pPase_sf"/>
</dbReference>
<gene>
    <name evidence="7" type="ORF">JD292_07695</name>
</gene>
<proteinExistence type="inferred from homology"/>
<evidence type="ECO:0000259" key="6">
    <source>
        <dbReference type="SMART" id="SM00226"/>
    </source>
</evidence>
<dbReference type="SMART" id="SM00226">
    <property type="entry name" value="LMWPc"/>
    <property type="match status" value="1"/>
</dbReference>
<keyword evidence="3" id="KW-0378">Hydrolase</keyword>
<name>A0A934QEX1_9MICO</name>
<evidence type="ECO:0000256" key="5">
    <source>
        <dbReference type="PIRSR" id="PIRSR617867-1"/>
    </source>
</evidence>
<feature type="active site" description="Nucleophile" evidence="5">
    <location>
        <position position="18"/>
    </location>
</feature>
<dbReference type="GO" id="GO:0004725">
    <property type="term" value="F:protein tyrosine phosphatase activity"/>
    <property type="evidence" value="ECO:0007669"/>
    <property type="project" value="UniProtKB-EC"/>
</dbReference>
<sequence>MSADRVTDPGPFRVTFVCTGNICRSPMGEIVLRALAEDAGWGGRLTVTSSGTGGWHAGDPADPRTVAALDRAGYDGAAHRAAQVTDADIAENDLIIALARDHERALLAAGAPRDRLVLLTDFDPDQPADPDVFDPYFSDDAAFDAVLAQVERASRALLASLEPRLRSGH</sequence>
<feature type="domain" description="Phosphotyrosine protein phosphatase I" evidence="6">
    <location>
        <begin position="12"/>
        <end position="160"/>
    </location>
</feature>
<evidence type="ECO:0000313" key="8">
    <source>
        <dbReference type="Proteomes" id="UP000618733"/>
    </source>
</evidence>
<reference evidence="7" key="1">
    <citation type="submission" date="2020-12" db="EMBL/GenBank/DDBJ databases">
        <title>Leucobacter sp. CAS2, isolated from Chromium sludge.</title>
        <authorList>
            <person name="Xu Z."/>
        </authorList>
    </citation>
    <scope>NUCLEOTIDE SEQUENCE</scope>
    <source>
        <strain evidence="7">CSA2</strain>
    </source>
</reference>
<dbReference type="InterPro" id="IPR050438">
    <property type="entry name" value="LMW_PTPase"/>
</dbReference>
<dbReference type="RefSeq" id="WP_200132154.1">
    <property type="nucleotide sequence ID" value="NZ_JAEHOI010000006.1"/>
</dbReference>
<dbReference type="EMBL" id="JAEHOI010000006">
    <property type="protein sequence ID" value="MBK0421957.1"/>
    <property type="molecule type" value="Genomic_DNA"/>
</dbReference>
<evidence type="ECO:0000313" key="7">
    <source>
        <dbReference type="EMBL" id="MBK0421957.1"/>
    </source>
</evidence>
<evidence type="ECO:0000256" key="3">
    <source>
        <dbReference type="ARBA" id="ARBA00022801"/>
    </source>
</evidence>
<dbReference type="SUPFAM" id="SSF52788">
    <property type="entry name" value="Phosphotyrosine protein phosphatases I"/>
    <property type="match status" value="1"/>
</dbReference>
<keyword evidence="8" id="KW-1185">Reference proteome</keyword>
<dbReference type="InterPro" id="IPR023485">
    <property type="entry name" value="Ptyr_pPase"/>
</dbReference>
<dbReference type="AlphaFoldDB" id="A0A934QEX1"/>
<dbReference type="PANTHER" id="PTHR11717">
    <property type="entry name" value="LOW MOLECULAR WEIGHT PROTEIN TYROSINE PHOSPHATASE"/>
    <property type="match status" value="1"/>
</dbReference>